<comment type="subcellular location">
    <subcellularLocation>
        <location evidence="2">Chromosome</location>
    </subcellularLocation>
    <subcellularLocation>
        <location evidence="1">Nucleus</location>
    </subcellularLocation>
</comment>
<evidence type="ECO:0000313" key="15">
    <source>
        <dbReference type="Proteomes" id="UP000605846"/>
    </source>
</evidence>
<evidence type="ECO:0000256" key="2">
    <source>
        <dbReference type="ARBA" id="ARBA00004286"/>
    </source>
</evidence>
<keyword evidence="9 10" id="KW-0131">Cell cycle</keyword>
<dbReference type="Pfam" id="PF12922">
    <property type="entry name" value="Cnd1_N"/>
    <property type="match status" value="1"/>
</dbReference>
<dbReference type="GO" id="GO:0000779">
    <property type="term" value="C:condensed chromosome, centromeric region"/>
    <property type="evidence" value="ECO:0007669"/>
    <property type="project" value="TreeGrafter"/>
</dbReference>
<evidence type="ECO:0000256" key="1">
    <source>
        <dbReference type="ARBA" id="ARBA00004123"/>
    </source>
</evidence>
<feature type="region of interest" description="Disordered" evidence="11">
    <location>
        <begin position="462"/>
        <end position="488"/>
    </location>
</feature>
<feature type="domain" description="Condensin complex subunit 1 N-terminal" evidence="13">
    <location>
        <begin position="80"/>
        <end position="234"/>
    </location>
</feature>
<dbReference type="PANTHER" id="PTHR14222:SF2">
    <property type="entry name" value="CONDENSIN COMPLEX SUBUNIT 1"/>
    <property type="match status" value="1"/>
</dbReference>
<feature type="region of interest" description="Disordered" evidence="11">
    <location>
        <begin position="501"/>
        <end position="530"/>
    </location>
</feature>
<dbReference type="InterPro" id="IPR026971">
    <property type="entry name" value="CND1/NCAPD3"/>
</dbReference>
<feature type="compositionally biased region" description="Basic residues" evidence="11">
    <location>
        <begin position="1269"/>
        <end position="1280"/>
    </location>
</feature>
<feature type="domain" description="Condensin complex subunit 1 C-terminal" evidence="12">
    <location>
        <begin position="1012"/>
        <end position="1175"/>
    </location>
</feature>
<dbReference type="Pfam" id="PF12717">
    <property type="entry name" value="Cnd1"/>
    <property type="match status" value="1"/>
</dbReference>
<dbReference type="Proteomes" id="UP000605846">
    <property type="component" value="Unassembled WGS sequence"/>
</dbReference>
<keyword evidence="8" id="KW-0539">Nucleus</keyword>
<keyword evidence="7 10" id="KW-0226">DNA condensation</keyword>
<feature type="compositionally biased region" description="Acidic residues" evidence="11">
    <location>
        <begin position="1300"/>
        <end position="1359"/>
    </location>
</feature>
<keyword evidence="4" id="KW-0158">Chromosome</keyword>
<evidence type="ECO:0000256" key="11">
    <source>
        <dbReference type="SAM" id="MobiDB-lite"/>
    </source>
</evidence>
<feature type="region of interest" description="Disordered" evidence="11">
    <location>
        <begin position="1236"/>
        <end position="1359"/>
    </location>
</feature>
<dbReference type="EMBL" id="JABAYA010000023">
    <property type="protein sequence ID" value="KAF7729652.1"/>
    <property type="molecule type" value="Genomic_DNA"/>
</dbReference>
<comment type="similarity">
    <text evidence="3 10">Belongs to the CND1 (condensin subunit 1) family.</text>
</comment>
<organism evidence="14 15">
    <name type="scientific">Apophysomyces ossiformis</name>
    <dbReference type="NCBI Taxonomy" id="679940"/>
    <lineage>
        <taxon>Eukaryota</taxon>
        <taxon>Fungi</taxon>
        <taxon>Fungi incertae sedis</taxon>
        <taxon>Mucoromycota</taxon>
        <taxon>Mucoromycotina</taxon>
        <taxon>Mucoromycetes</taxon>
        <taxon>Mucorales</taxon>
        <taxon>Mucorineae</taxon>
        <taxon>Mucoraceae</taxon>
        <taxon>Apophysomyces</taxon>
    </lineage>
</organism>
<evidence type="ECO:0000256" key="10">
    <source>
        <dbReference type="PIRNR" id="PIRNR017127"/>
    </source>
</evidence>
<dbReference type="GO" id="GO:0010032">
    <property type="term" value="P:meiotic chromosome condensation"/>
    <property type="evidence" value="ECO:0007669"/>
    <property type="project" value="TreeGrafter"/>
</dbReference>
<keyword evidence="6 10" id="KW-0498">Mitosis</keyword>
<keyword evidence="15" id="KW-1185">Reference proteome</keyword>
<feature type="region of interest" description="Disordered" evidence="11">
    <location>
        <begin position="825"/>
        <end position="846"/>
    </location>
</feature>
<evidence type="ECO:0000256" key="3">
    <source>
        <dbReference type="ARBA" id="ARBA00009606"/>
    </source>
</evidence>
<dbReference type="PIRSF" id="PIRSF017127">
    <property type="entry name" value="Condensin_D2"/>
    <property type="match status" value="1"/>
</dbReference>
<evidence type="ECO:0000256" key="8">
    <source>
        <dbReference type="ARBA" id="ARBA00023242"/>
    </source>
</evidence>
<evidence type="ECO:0000256" key="4">
    <source>
        <dbReference type="ARBA" id="ARBA00022454"/>
    </source>
</evidence>
<sequence>MNDQFILHDELLRLQEDSGVNYHINNEVAIRDRSDHDLTRYLNDITDKIEVSADAIADPLVCDKIRSFLKNFHSISQRISARLLDILLSAFKTEIKDMSDSLANNDKEELMAHRVYLEIYGFLIHWMLLAVGQKEASGGTKTKASKGKGRMDDDRGWDWSTQKAKAFDLIACLLELKLTKLWTITTERNTFISLFTKPAYQIFENPASAKSGVVTSKVFRVLGLCIKHYDHLLASQMTIMQNLQYWEHSAESMAELLHYLVDKQDYTQLADEILRETSNKEFKDTTVKELKDTPNPKTFAAFLLKLTELSPKTILKNLGLLIRQLDSESYTMRIAIVEILGMLIIELTEHAEDTQANKDQINRFFDILEERMLDPISFVRSKVFQTYIRLLDLRAKFPKRRHALGVLAVRHLQDKSSSVRKYAIRVLTKLISTHPYSMYGGELDLEDWNKRLDKLKEELQNVTTADQVPLPAPAEQEEDVPADAAEPQTDGDIEMQEANDANAAAAEGDKPEQQESSQDGETEATPAAPVVVSAEKMQQLTLMRTFHMDAIQFIQQIQGCIPTICQLLSSKSKAEVLEAMDFLVVAYNYKVKAASEGIKKMLHLIWTKDTSDEGKGVKMKLLECYRNLYVDMDSNLSRRDNVNNIAKNLIQLTFNTTLAELTSLEELLSTLMAEDRISGEVIDKLWEVYGFSRGKISKAQRRGAIIILGMLGKAKTDIIVEKVDLLLRIGLGSLGKSDLTLARYSCIALQRLTGQKTKKDRAVYEGIRFSMSHPMFTKLRDIVETPSKVTEWYSMAEQAINTIYLLGEHPDVLCAEIIKTKTTKVFGQGTPDPQNTSEGGGAGGELLGESMDVDYDVSMSQQVLPVPQQPLHQSSSELSQLLFIVGHVALKQVVHLEIVEAAWKRKKAKADAEEGKANNSVEEELEQVGGSAEDDIGDAITHIREREILFGPNSLLARFGPLLTDVCSRNRDRTLQITATLALAKFMCVSSDYCEKHLPLLFTILEKSTDPTIRSNIVIALGDMAVCFNTLIDENISFLYNRLGDEDTLVKKNAVMVLTHLILNGMVKVKGQISEMAKCLEDSDQRISDLARLFFTELATKDNAIYNNLPDIISNLTNSTPRVEEETFRRIMKYIFSFDFAEKEKQAENVIDKLCQRFQNTDDARIWRDIAFCLSLLPFKSERSFRKLLENLSTYQDKLHEESVLKSFMEIIAKGRSQKQPKIELKNAIDELEQKVEQKSGGGMAKEGETEDTAATAAASSSTTAPSTKTKKRRSLAKPTKKPEEKKKEAKTRKRRRPVEEEEEDEDDDDDAMEDVVDDKDIEEEEDEDDDDSAMEEEELEEGNEAAEATTEDVDETEG</sequence>
<dbReference type="Gene3D" id="1.25.10.10">
    <property type="entry name" value="Leucine-rich Repeat Variant"/>
    <property type="match status" value="2"/>
</dbReference>
<name>A0A8H7BX35_9FUNG</name>
<evidence type="ECO:0000256" key="7">
    <source>
        <dbReference type="ARBA" id="ARBA00023067"/>
    </source>
</evidence>
<dbReference type="PANTHER" id="PTHR14222">
    <property type="entry name" value="CONDENSIN"/>
    <property type="match status" value="1"/>
</dbReference>
<dbReference type="InterPro" id="IPR011989">
    <property type="entry name" value="ARM-like"/>
</dbReference>
<dbReference type="GO" id="GO:0007076">
    <property type="term" value="P:mitotic chromosome condensation"/>
    <property type="evidence" value="ECO:0007669"/>
    <property type="project" value="InterPro"/>
</dbReference>
<dbReference type="OrthoDB" id="436262at2759"/>
<evidence type="ECO:0000256" key="5">
    <source>
        <dbReference type="ARBA" id="ARBA00022618"/>
    </source>
</evidence>
<dbReference type="GO" id="GO:0051301">
    <property type="term" value="P:cell division"/>
    <property type="evidence" value="ECO:0007669"/>
    <property type="project" value="UniProtKB-KW"/>
</dbReference>
<dbReference type="InterPro" id="IPR024324">
    <property type="entry name" value="Condensin_cplx_su1_N"/>
</dbReference>
<evidence type="ECO:0000259" key="12">
    <source>
        <dbReference type="Pfam" id="PF12717"/>
    </source>
</evidence>
<dbReference type="GO" id="GO:0042393">
    <property type="term" value="F:histone binding"/>
    <property type="evidence" value="ECO:0007669"/>
    <property type="project" value="TreeGrafter"/>
</dbReference>
<dbReference type="GO" id="GO:0000796">
    <property type="term" value="C:condensin complex"/>
    <property type="evidence" value="ECO:0007669"/>
    <property type="project" value="TreeGrafter"/>
</dbReference>
<dbReference type="InterPro" id="IPR032682">
    <property type="entry name" value="Cnd1_C"/>
</dbReference>
<reference evidence="14" key="1">
    <citation type="submission" date="2020-01" db="EMBL/GenBank/DDBJ databases">
        <title>Genome Sequencing of Three Apophysomyces-Like Fungal Strains Confirms a Novel Fungal Genus in the Mucoromycota with divergent Burkholderia-like Endosymbiotic Bacteria.</title>
        <authorList>
            <person name="Stajich J.E."/>
            <person name="Macias A.M."/>
            <person name="Carter-House D."/>
            <person name="Lovett B."/>
            <person name="Kasson L.R."/>
            <person name="Berry K."/>
            <person name="Grigoriev I."/>
            <person name="Chang Y."/>
            <person name="Spatafora J."/>
            <person name="Kasson M.T."/>
        </authorList>
    </citation>
    <scope>NUCLEOTIDE SEQUENCE</scope>
    <source>
        <strain evidence="14">NRRL A-21654</strain>
    </source>
</reference>
<dbReference type="SUPFAM" id="SSF48371">
    <property type="entry name" value="ARM repeat"/>
    <property type="match status" value="1"/>
</dbReference>
<comment type="function">
    <text evidence="10">Regulatory subunit of the condensin complex, a complex required for conversion of interphase chromatin into mitotic-like condense chromosomes. The condensin complex probably introduces positive supercoils into relaxed DNA in the presence of type I topoisomerases and converts nicked DNA into positive knotted forms in the presence of type II topoisomerases.</text>
</comment>
<keyword evidence="5 10" id="KW-0132">Cell division</keyword>
<protein>
    <recommendedName>
        <fullName evidence="10">Condensin complex subunit 1</fullName>
    </recommendedName>
</protein>
<evidence type="ECO:0000256" key="6">
    <source>
        <dbReference type="ARBA" id="ARBA00022776"/>
    </source>
</evidence>
<proteinExistence type="inferred from homology"/>
<gene>
    <name evidence="14" type="primary">YCS4</name>
    <name evidence="14" type="ORF">EC973_004025</name>
</gene>
<accession>A0A8H7BX35</accession>
<dbReference type="InterPro" id="IPR016024">
    <property type="entry name" value="ARM-type_fold"/>
</dbReference>
<comment type="caution">
    <text evidence="14">The sequence shown here is derived from an EMBL/GenBank/DDBJ whole genome shotgun (WGS) entry which is preliminary data.</text>
</comment>
<dbReference type="GO" id="GO:0005634">
    <property type="term" value="C:nucleus"/>
    <property type="evidence" value="ECO:0007669"/>
    <property type="project" value="UniProtKB-SubCell"/>
</dbReference>
<evidence type="ECO:0000256" key="9">
    <source>
        <dbReference type="ARBA" id="ARBA00023306"/>
    </source>
</evidence>
<feature type="compositionally biased region" description="Low complexity" evidence="11">
    <location>
        <begin position="1253"/>
        <end position="1268"/>
    </location>
</feature>
<evidence type="ECO:0000259" key="13">
    <source>
        <dbReference type="Pfam" id="PF12922"/>
    </source>
</evidence>
<evidence type="ECO:0000313" key="14">
    <source>
        <dbReference type="EMBL" id="KAF7729652.1"/>
    </source>
</evidence>
<dbReference type="InterPro" id="IPR007673">
    <property type="entry name" value="Condensin_cplx_su1"/>
</dbReference>